<dbReference type="Gene3D" id="3.40.50.1820">
    <property type="entry name" value="alpha/beta hydrolase"/>
    <property type="match status" value="1"/>
</dbReference>
<dbReference type="InterPro" id="IPR029058">
    <property type="entry name" value="AB_hydrolase_fold"/>
</dbReference>
<comment type="caution">
    <text evidence="1">The sequence shown here is derived from an EMBL/GenBank/DDBJ whole genome shotgun (WGS) entry which is preliminary data.</text>
</comment>
<keyword evidence="2" id="KW-1185">Reference proteome</keyword>
<name>A0ABV6T201_9RHOB</name>
<sequence length="254" mass="26735">MIELPFAPGLGLDLSLPAGPVRGLVAYAHGGSFEGGSRRDRLAAHLPDLFLPRGIAFASISYRLRGQPAFSDLDQADVAANAMHRAAEFYPELRSGLLGPYLYRAVQDFQRALDGLRQCSAADALELAPVVTMGFSAGGLAAMGVAYGLDGLPTAPHPPAGAVAISALPPQPWRISKPCVPGWVLTARGDAVFPRAAAARAAAALSDAEAPVAFSMVPYGQHNRPIRELTDGRQPCGTRWDTQLLERVEAMLGG</sequence>
<dbReference type="RefSeq" id="WP_394318547.1">
    <property type="nucleotide sequence ID" value="NZ_JBHMQU010000015.1"/>
</dbReference>
<organism evidence="1 2">
    <name type="scientific">Paracoccus panacisoli</name>
    <dbReference type="NCBI Taxonomy" id="1510163"/>
    <lineage>
        <taxon>Bacteria</taxon>
        <taxon>Pseudomonadati</taxon>
        <taxon>Pseudomonadota</taxon>
        <taxon>Alphaproteobacteria</taxon>
        <taxon>Rhodobacterales</taxon>
        <taxon>Paracoccaceae</taxon>
        <taxon>Paracoccus</taxon>
    </lineage>
</organism>
<evidence type="ECO:0008006" key="3">
    <source>
        <dbReference type="Google" id="ProtNLM"/>
    </source>
</evidence>
<proteinExistence type="predicted"/>
<gene>
    <name evidence="1" type="ORF">ACFHYO_04025</name>
</gene>
<accession>A0ABV6T201</accession>
<reference evidence="1 2" key="1">
    <citation type="submission" date="2024-09" db="EMBL/GenBank/DDBJ databases">
        <authorList>
            <person name="Sun Q."/>
            <person name="Mori K."/>
        </authorList>
    </citation>
    <scope>NUCLEOTIDE SEQUENCE [LARGE SCALE GENOMIC DNA]</scope>
    <source>
        <strain evidence="1 2">KCTC 42086</strain>
    </source>
</reference>
<evidence type="ECO:0000313" key="2">
    <source>
        <dbReference type="Proteomes" id="UP001589920"/>
    </source>
</evidence>
<dbReference type="EMBL" id="JBHMQU010000015">
    <property type="protein sequence ID" value="MFC0811283.1"/>
    <property type="molecule type" value="Genomic_DNA"/>
</dbReference>
<dbReference type="Proteomes" id="UP001589920">
    <property type="component" value="Unassembled WGS sequence"/>
</dbReference>
<dbReference type="SUPFAM" id="SSF53474">
    <property type="entry name" value="alpha/beta-Hydrolases"/>
    <property type="match status" value="1"/>
</dbReference>
<protein>
    <recommendedName>
        <fullName evidence="3">Alpha/beta hydrolase</fullName>
    </recommendedName>
</protein>
<evidence type="ECO:0000313" key="1">
    <source>
        <dbReference type="EMBL" id="MFC0811283.1"/>
    </source>
</evidence>